<reference evidence="2 3" key="1">
    <citation type="submission" date="2011-02" db="EMBL/GenBank/DDBJ databases">
        <title>The Genome Sequence of Sphaeroforma arctica JP610.</title>
        <authorList>
            <consortium name="The Broad Institute Genome Sequencing Platform"/>
            <person name="Russ C."/>
            <person name="Cuomo C."/>
            <person name="Young S.K."/>
            <person name="Zeng Q."/>
            <person name="Gargeya S."/>
            <person name="Alvarado L."/>
            <person name="Berlin A."/>
            <person name="Chapman S.B."/>
            <person name="Chen Z."/>
            <person name="Freedman E."/>
            <person name="Gellesch M."/>
            <person name="Goldberg J."/>
            <person name="Griggs A."/>
            <person name="Gujja S."/>
            <person name="Heilman E."/>
            <person name="Heiman D."/>
            <person name="Howarth C."/>
            <person name="Mehta T."/>
            <person name="Neiman D."/>
            <person name="Pearson M."/>
            <person name="Roberts A."/>
            <person name="Saif S."/>
            <person name="Shea T."/>
            <person name="Shenoy N."/>
            <person name="Sisk P."/>
            <person name="Stolte C."/>
            <person name="Sykes S."/>
            <person name="White J."/>
            <person name="Yandava C."/>
            <person name="Burger G."/>
            <person name="Gray M.W."/>
            <person name="Holland P.W.H."/>
            <person name="King N."/>
            <person name="Lang F.B.F."/>
            <person name="Roger A.J."/>
            <person name="Ruiz-Trillo I."/>
            <person name="Haas B."/>
            <person name="Nusbaum C."/>
            <person name="Birren B."/>
        </authorList>
    </citation>
    <scope>NUCLEOTIDE SEQUENCE [LARGE SCALE GENOMIC DNA]</scope>
    <source>
        <strain evidence="2 3">JP610</strain>
    </source>
</reference>
<organism evidence="2 3">
    <name type="scientific">Sphaeroforma arctica JP610</name>
    <dbReference type="NCBI Taxonomy" id="667725"/>
    <lineage>
        <taxon>Eukaryota</taxon>
        <taxon>Ichthyosporea</taxon>
        <taxon>Ichthyophonida</taxon>
        <taxon>Sphaeroforma</taxon>
    </lineage>
</organism>
<feature type="region of interest" description="Disordered" evidence="1">
    <location>
        <begin position="46"/>
        <end position="117"/>
    </location>
</feature>
<evidence type="ECO:0000256" key="1">
    <source>
        <dbReference type="SAM" id="MobiDB-lite"/>
    </source>
</evidence>
<evidence type="ECO:0000313" key="3">
    <source>
        <dbReference type="Proteomes" id="UP000054560"/>
    </source>
</evidence>
<feature type="region of interest" description="Disordered" evidence="1">
    <location>
        <begin position="141"/>
        <end position="163"/>
    </location>
</feature>
<evidence type="ECO:0000313" key="2">
    <source>
        <dbReference type="EMBL" id="KNC86000.1"/>
    </source>
</evidence>
<protein>
    <submittedName>
        <fullName evidence="2">Uncharacterized protein</fullName>
    </submittedName>
</protein>
<dbReference type="EMBL" id="KQ241673">
    <property type="protein sequence ID" value="KNC86000.1"/>
    <property type="molecule type" value="Genomic_DNA"/>
</dbReference>
<accession>A0A0L0GAI3</accession>
<feature type="compositionally biased region" description="Basic and acidic residues" evidence="1">
    <location>
        <begin position="141"/>
        <end position="156"/>
    </location>
</feature>
<dbReference type="AlphaFoldDB" id="A0A0L0GAI3"/>
<feature type="compositionally biased region" description="Basic residues" evidence="1">
    <location>
        <begin position="71"/>
        <end position="80"/>
    </location>
</feature>
<dbReference type="Proteomes" id="UP000054560">
    <property type="component" value="Unassembled WGS sequence"/>
</dbReference>
<feature type="compositionally biased region" description="Polar residues" evidence="1">
    <location>
        <begin position="81"/>
        <end position="92"/>
    </location>
</feature>
<dbReference type="GeneID" id="25902349"/>
<proteinExistence type="predicted"/>
<dbReference type="RefSeq" id="XP_014159902.1">
    <property type="nucleotide sequence ID" value="XM_014304427.1"/>
</dbReference>
<keyword evidence="3" id="KW-1185">Reference proteome</keyword>
<name>A0A0L0GAI3_9EUKA</name>
<gene>
    <name evidence="2" type="ORF">SARC_01845</name>
</gene>
<sequence>MTKTKDKSTKLKGFTVGIAKPTDTPALAAGAATAEVTLTHTVAVPSRRKRKKLTDSGVGALGSSAATAKVKATKNVKSRKGSTAASTPSDTSGAAEEVRHALESEVGSEGDSESDPTVKVMKRDQNAICNLPPLVHTLRSADKRQEEEVEQVHNEVDSDVDGIEEHPILLEDKGKEPAQNRHPAEFTVDEMLQFVYSMDRLDVTVVHSKNNQPVDARRRRYGDPITALDSEL</sequence>